<dbReference type="Proteomes" id="UP001148614">
    <property type="component" value="Unassembled WGS sequence"/>
</dbReference>
<evidence type="ECO:0008006" key="4">
    <source>
        <dbReference type="Google" id="ProtNLM"/>
    </source>
</evidence>
<evidence type="ECO:0000313" key="3">
    <source>
        <dbReference type="Proteomes" id="UP001148614"/>
    </source>
</evidence>
<feature type="region of interest" description="Disordered" evidence="1">
    <location>
        <begin position="1"/>
        <end position="23"/>
    </location>
</feature>
<dbReference type="AlphaFoldDB" id="A0A9W8TQI5"/>
<dbReference type="CDD" id="cd09272">
    <property type="entry name" value="RNase_HI_RT_Ty1"/>
    <property type="match status" value="1"/>
</dbReference>
<keyword evidence="3" id="KW-1185">Reference proteome</keyword>
<dbReference type="EMBL" id="JANPWZ010000232">
    <property type="protein sequence ID" value="KAJ3578304.1"/>
    <property type="molecule type" value="Genomic_DNA"/>
</dbReference>
<gene>
    <name evidence="2" type="ORF">NPX13_g2263</name>
</gene>
<dbReference type="PANTHER" id="PTHR11439">
    <property type="entry name" value="GAG-POL-RELATED RETROTRANSPOSON"/>
    <property type="match status" value="1"/>
</dbReference>
<evidence type="ECO:0000256" key="1">
    <source>
        <dbReference type="SAM" id="MobiDB-lite"/>
    </source>
</evidence>
<feature type="compositionally biased region" description="Polar residues" evidence="1">
    <location>
        <begin position="8"/>
        <end position="23"/>
    </location>
</feature>
<reference evidence="2" key="1">
    <citation type="submission" date="2022-07" db="EMBL/GenBank/DDBJ databases">
        <title>Genome Sequence of Xylaria arbuscula.</title>
        <authorList>
            <person name="Buettner E."/>
        </authorList>
    </citation>
    <scope>NUCLEOTIDE SEQUENCE</scope>
    <source>
        <strain evidence="2">VT107</strain>
    </source>
</reference>
<organism evidence="2 3">
    <name type="scientific">Xylaria arbuscula</name>
    <dbReference type="NCBI Taxonomy" id="114810"/>
    <lineage>
        <taxon>Eukaryota</taxon>
        <taxon>Fungi</taxon>
        <taxon>Dikarya</taxon>
        <taxon>Ascomycota</taxon>
        <taxon>Pezizomycotina</taxon>
        <taxon>Sordariomycetes</taxon>
        <taxon>Xylariomycetidae</taxon>
        <taxon>Xylariales</taxon>
        <taxon>Xylariaceae</taxon>
        <taxon>Xylaria</taxon>
    </lineage>
</organism>
<evidence type="ECO:0000313" key="2">
    <source>
        <dbReference type="EMBL" id="KAJ3578304.1"/>
    </source>
</evidence>
<sequence length="241" mass="27091">MRSRNTNKRSVPSSLPQYQQDQTSHLQHQDLLGSLQTQTRYLALQFGGGDDLVVASDASFADNTIDRRSSQAFAMTLFGGLIGWRANKQDTVTTSTTEAKLLALAQAVKETMYISRLITELGVQLDQEKIKVECNNTQTIKLVTAEIALLKTKLRHVDIHNHWLQQEVERGTITVEYTPSAEMKADGLTKALPAQKWPGFLDQLGLVDVQERLGDRKSEMDGIEAREEILSQEPKTLYLYK</sequence>
<proteinExistence type="predicted"/>
<protein>
    <recommendedName>
        <fullName evidence="4">Reverse transcriptase Ty1/copia-type domain-containing protein</fullName>
    </recommendedName>
</protein>
<accession>A0A9W8TQI5</accession>
<name>A0A9W8TQI5_9PEZI</name>
<comment type="caution">
    <text evidence="2">The sequence shown here is derived from an EMBL/GenBank/DDBJ whole genome shotgun (WGS) entry which is preliminary data.</text>
</comment>